<dbReference type="Proteomes" id="UP000005239">
    <property type="component" value="Unassembled WGS sequence"/>
</dbReference>
<accession>A0A8R1YNK0</accession>
<feature type="transmembrane region" description="Helical" evidence="3">
    <location>
        <begin position="82"/>
        <end position="115"/>
    </location>
</feature>
<proteinExistence type="predicted"/>
<evidence type="ECO:0000259" key="4">
    <source>
        <dbReference type="SMART" id="SM01088"/>
    </source>
</evidence>
<feature type="transmembrane region" description="Helical" evidence="3">
    <location>
        <begin position="6"/>
        <end position="30"/>
    </location>
</feature>
<evidence type="ECO:0000256" key="1">
    <source>
        <dbReference type="ARBA" id="ARBA00022737"/>
    </source>
</evidence>
<dbReference type="Pfam" id="PF01484">
    <property type="entry name" value="Col_cuticle_N"/>
    <property type="match status" value="1"/>
</dbReference>
<evidence type="ECO:0000256" key="3">
    <source>
        <dbReference type="SAM" id="Phobius"/>
    </source>
</evidence>
<dbReference type="InterPro" id="IPR002486">
    <property type="entry name" value="Col_cuticle_N"/>
</dbReference>
<feature type="transmembrane region" description="Helical" evidence="3">
    <location>
        <begin position="42"/>
        <end position="62"/>
    </location>
</feature>
<feature type="region of interest" description="Disordered" evidence="2">
    <location>
        <begin position="371"/>
        <end position="584"/>
    </location>
</feature>
<feature type="compositionally biased region" description="Low complexity" evidence="2">
    <location>
        <begin position="408"/>
        <end position="430"/>
    </location>
</feature>
<dbReference type="AlphaFoldDB" id="A0A8R1YNK0"/>
<feature type="transmembrane region" description="Helical" evidence="3">
    <location>
        <begin position="243"/>
        <end position="266"/>
    </location>
</feature>
<reference evidence="5" key="2">
    <citation type="submission" date="2022-06" db="UniProtKB">
        <authorList>
            <consortium name="EnsemblMetazoa"/>
        </authorList>
    </citation>
    <scope>IDENTIFICATION</scope>
    <source>
        <strain evidence="5">PS312</strain>
    </source>
</reference>
<protein>
    <submittedName>
        <fullName evidence="5">Col_cuticle_N domain-containing protein</fullName>
    </submittedName>
</protein>
<dbReference type="Pfam" id="PF10317">
    <property type="entry name" value="7TM_GPCR_Srd"/>
    <property type="match status" value="1"/>
</dbReference>
<keyword evidence="3" id="KW-0812">Transmembrane</keyword>
<dbReference type="EnsemblMetazoa" id="PPA30186.1">
    <property type="protein sequence ID" value="PPA30186.1"/>
    <property type="gene ID" value="WBGene00203054"/>
</dbReference>
<gene>
    <name evidence="5" type="primary">WBGene00203054</name>
</gene>
<organism evidence="5 6">
    <name type="scientific">Pristionchus pacificus</name>
    <name type="common">Parasitic nematode worm</name>
    <dbReference type="NCBI Taxonomy" id="54126"/>
    <lineage>
        <taxon>Eukaryota</taxon>
        <taxon>Metazoa</taxon>
        <taxon>Ecdysozoa</taxon>
        <taxon>Nematoda</taxon>
        <taxon>Chromadorea</taxon>
        <taxon>Rhabditida</taxon>
        <taxon>Rhabditina</taxon>
        <taxon>Diplogasteromorpha</taxon>
        <taxon>Diplogasteroidea</taxon>
        <taxon>Neodiplogasteridae</taxon>
        <taxon>Pristionchus</taxon>
    </lineage>
</organism>
<keyword evidence="1" id="KW-0677">Repeat</keyword>
<evidence type="ECO:0000256" key="2">
    <source>
        <dbReference type="SAM" id="MobiDB-lite"/>
    </source>
</evidence>
<keyword evidence="6" id="KW-1185">Reference proteome</keyword>
<feature type="compositionally biased region" description="Low complexity" evidence="2">
    <location>
        <begin position="449"/>
        <end position="463"/>
    </location>
</feature>
<evidence type="ECO:0000313" key="6">
    <source>
        <dbReference type="Proteomes" id="UP000005239"/>
    </source>
</evidence>
<evidence type="ECO:0000313" key="5">
    <source>
        <dbReference type="EnsemblMetazoa" id="PPA30186.1"/>
    </source>
</evidence>
<dbReference type="PANTHER" id="PTHR24637:SF262">
    <property type="entry name" value="CUTICLE COLLAGEN 34-RELATED"/>
    <property type="match status" value="1"/>
</dbReference>
<feature type="transmembrane region" description="Helical" evidence="3">
    <location>
        <begin position="311"/>
        <end position="335"/>
    </location>
</feature>
<dbReference type="PANTHER" id="PTHR24637">
    <property type="entry name" value="COLLAGEN"/>
    <property type="match status" value="1"/>
</dbReference>
<keyword evidence="3" id="KW-0472">Membrane</keyword>
<name>A0A8R1YNK0_PRIPA</name>
<feature type="compositionally biased region" description="Low complexity" evidence="2">
    <location>
        <begin position="527"/>
        <end position="543"/>
    </location>
</feature>
<dbReference type="GO" id="GO:0042302">
    <property type="term" value="F:structural constituent of cuticle"/>
    <property type="evidence" value="ECO:0007669"/>
    <property type="project" value="InterPro"/>
</dbReference>
<sequence length="600" mass="63536">MVSLAPAIVLYLIIGILSTVFNIALLLCSFLRTPKTFLSYSLLLKIQAIADMATSLAILFTMQRLIPLELTFLYVSYGPCIWIGTTACYGGFAIIISTTVVSFVNVLICMGARLWILKNGSISRLRIWMTFMLGGGIPAVFIIVSVLLMIHCIFLIVLIISRMDEVHAIQLFNRFANADETAVVITGNSGGAREAMIAFMAILFGFPIPLFLTIWFYRSLVLRVLDEKKDKMSTLTRISHRQFVTSLTQQAVLPIFTIIGVITVFVEYMDLVRNAYLETTVYLPINCHEAHTSLQQKMDSENAYKIKAYRYVGYAAVSFSSLAVLSLAVTLPLVANYARELKRTSMHELTACKSFTNDVYTDVLSMKSLPSHNRTARQSGYDLPVDNAPQVHEEPSCNGCCTPGPAGPQGAPGRPGHPGAHGAPGSAGNPGRPPATPCEPLTPPPCPQCPAGAPGLPGTPGEAGNDGTPGAPGSKGPDGENGEDGNKGRDGRPGAPGKRGENGAPGKNADKGEPIPGPNGQPGAPGPQGRVGPAGPPGKNGAPGHDGEKGQPGNNGASGNDGEQGEPGFPGQEGTEGEKGICPKYCALDGGIFFEDGSRR</sequence>
<feature type="domain" description="Nematode cuticle collagen N-terminal" evidence="4">
    <location>
        <begin position="311"/>
        <end position="363"/>
    </location>
</feature>
<dbReference type="InterPro" id="IPR019421">
    <property type="entry name" value="7TM_GPCR_serpentine_rcpt_Srd"/>
</dbReference>
<keyword evidence="3" id="KW-1133">Transmembrane helix</keyword>
<feature type="transmembrane region" description="Helical" evidence="3">
    <location>
        <begin position="197"/>
        <end position="222"/>
    </location>
</feature>
<reference evidence="6" key="1">
    <citation type="journal article" date="2008" name="Nat. Genet.">
        <title>The Pristionchus pacificus genome provides a unique perspective on nematode lifestyle and parasitism.</title>
        <authorList>
            <person name="Dieterich C."/>
            <person name="Clifton S.W."/>
            <person name="Schuster L.N."/>
            <person name="Chinwalla A."/>
            <person name="Delehaunty K."/>
            <person name="Dinkelacker I."/>
            <person name="Fulton L."/>
            <person name="Fulton R."/>
            <person name="Godfrey J."/>
            <person name="Minx P."/>
            <person name="Mitreva M."/>
            <person name="Roeseler W."/>
            <person name="Tian H."/>
            <person name="Witte H."/>
            <person name="Yang S.P."/>
            <person name="Wilson R.K."/>
            <person name="Sommer R.J."/>
        </authorList>
    </citation>
    <scope>NUCLEOTIDE SEQUENCE [LARGE SCALE GENOMIC DNA]</scope>
    <source>
        <strain evidence="6">PS312</strain>
    </source>
</reference>
<feature type="compositionally biased region" description="Pro residues" evidence="2">
    <location>
        <begin position="431"/>
        <end position="448"/>
    </location>
</feature>
<feature type="transmembrane region" description="Helical" evidence="3">
    <location>
        <begin position="127"/>
        <end position="160"/>
    </location>
</feature>
<dbReference type="SMART" id="SM01088">
    <property type="entry name" value="Col_cuticle_N"/>
    <property type="match status" value="1"/>
</dbReference>